<dbReference type="RefSeq" id="WP_218929432.1">
    <property type="nucleotide sequence ID" value="NZ_JACBXV010000367.1"/>
</dbReference>
<keyword evidence="2" id="KW-1133">Transmembrane helix</keyword>
<accession>A0A853EQW4</accession>
<dbReference type="EMBL" id="JACBXV010000367">
    <property type="protein sequence ID" value="NYS70511.1"/>
    <property type="molecule type" value="Genomic_DNA"/>
</dbReference>
<organism evidence="3 4">
    <name type="scientific">Actinomyces bowdenii</name>
    <dbReference type="NCBI Taxonomy" id="131109"/>
    <lineage>
        <taxon>Bacteria</taxon>
        <taxon>Bacillati</taxon>
        <taxon>Actinomycetota</taxon>
        <taxon>Actinomycetes</taxon>
        <taxon>Actinomycetales</taxon>
        <taxon>Actinomycetaceae</taxon>
        <taxon>Actinomyces</taxon>
    </lineage>
</organism>
<dbReference type="AlphaFoldDB" id="A0A853EQW4"/>
<evidence type="ECO:0000256" key="2">
    <source>
        <dbReference type="SAM" id="Phobius"/>
    </source>
</evidence>
<evidence type="ECO:0000256" key="1">
    <source>
        <dbReference type="SAM" id="MobiDB-lite"/>
    </source>
</evidence>
<sequence length="321" mass="35686">MGQLQQGAQGRGNAAGIITRPIAAASGWQWSEFPSPTGRELDEEEYASALHHTHLLSQSWAITVGEHGVAYIPRQKDGFLCEGMLRAFSTDLDVHLLIALGRLRVRALSEKIAATAKKLKAQTRIKGISKPALDDLDKIIDDSLELDSDAVTFLASEWWTDLSGQHRPDHIGAWMREACGLDEAVAQVVEQARLLRESIQTLIEREEHRVDLERQVIEREQQESSRMMEWALGVLAFIGIPLSVLLEIWISWDPGTGLWDRHWLWWLSGFAVLAGAWSIGLGLAKIFHVKLGRPSRGPSPANEPAAELPSQAEPKRIQAPI</sequence>
<gene>
    <name evidence="3" type="ORF">HZZ05_13545</name>
</gene>
<dbReference type="Proteomes" id="UP000572528">
    <property type="component" value="Unassembled WGS sequence"/>
</dbReference>
<name>A0A853EQW4_9ACTO</name>
<feature type="transmembrane region" description="Helical" evidence="2">
    <location>
        <begin position="264"/>
        <end position="287"/>
    </location>
</feature>
<reference evidence="3 4" key="1">
    <citation type="submission" date="2020-07" db="EMBL/GenBank/DDBJ databases">
        <title>MOT database genomes.</title>
        <authorList>
            <person name="Joseph S."/>
            <person name="Aduse-Opoku J."/>
            <person name="Hashim A."/>
            <person name="Wade W."/>
            <person name="Curtis M."/>
        </authorList>
    </citation>
    <scope>NUCLEOTIDE SEQUENCE [LARGE SCALE GENOMIC DNA]</scope>
    <source>
        <strain evidence="3 4">WMus004</strain>
    </source>
</reference>
<keyword evidence="2" id="KW-0812">Transmembrane</keyword>
<protein>
    <submittedName>
        <fullName evidence="3">Uncharacterized protein</fullName>
    </submittedName>
</protein>
<feature type="transmembrane region" description="Helical" evidence="2">
    <location>
        <begin position="230"/>
        <end position="252"/>
    </location>
</feature>
<evidence type="ECO:0000313" key="3">
    <source>
        <dbReference type="EMBL" id="NYS70511.1"/>
    </source>
</evidence>
<keyword evidence="2" id="KW-0472">Membrane</keyword>
<proteinExistence type="predicted"/>
<feature type="region of interest" description="Disordered" evidence="1">
    <location>
        <begin position="295"/>
        <end position="321"/>
    </location>
</feature>
<evidence type="ECO:0000313" key="4">
    <source>
        <dbReference type="Proteomes" id="UP000572528"/>
    </source>
</evidence>
<comment type="caution">
    <text evidence="3">The sequence shown here is derived from an EMBL/GenBank/DDBJ whole genome shotgun (WGS) entry which is preliminary data.</text>
</comment>